<dbReference type="PRINTS" id="PR00038">
    <property type="entry name" value="HTHLUXR"/>
</dbReference>
<evidence type="ECO:0000259" key="3">
    <source>
        <dbReference type="PROSITE" id="PS50043"/>
    </source>
</evidence>
<dbReference type="PANTHER" id="PTHR16305:SF35">
    <property type="entry name" value="TRANSCRIPTIONAL ACTIVATOR DOMAIN"/>
    <property type="match status" value="1"/>
</dbReference>
<gene>
    <name evidence="4" type="ORF">K8U61_08875</name>
</gene>
<dbReference type="InterPro" id="IPR041664">
    <property type="entry name" value="AAA_16"/>
</dbReference>
<dbReference type="PANTHER" id="PTHR16305">
    <property type="entry name" value="TESTICULAR SOLUBLE ADENYLYL CYCLASE"/>
    <property type="match status" value="1"/>
</dbReference>
<dbReference type="CDD" id="cd06170">
    <property type="entry name" value="LuxR_C_like"/>
    <property type="match status" value="1"/>
</dbReference>
<dbReference type="SUPFAM" id="SSF46894">
    <property type="entry name" value="C-terminal effector domain of the bipartite response regulators"/>
    <property type="match status" value="1"/>
</dbReference>
<keyword evidence="5" id="KW-1185">Reference proteome</keyword>
<evidence type="ECO:0000313" key="4">
    <source>
        <dbReference type="EMBL" id="MBZ5738272.1"/>
    </source>
</evidence>
<protein>
    <submittedName>
        <fullName evidence="4">AAA family ATPase</fullName>
    </submittedName>
</protein>
<proteinExistence type="predicted"/>
<evidence type="ECO:0000256" key="2">
    <source>
        <dbReference type="ARBA" id="ARBA00022840"/>
    </source>
</evidence>
<reference evidence="4 5" key="1">
    <citation type="submission" date="2021-09" db="EMBL/GenBank/DDBJ databases">
        <title>Whole genome sequence of Nocardioides sp. GBK3QG-3.</title>
        <authorList>
            <person name="Tuo L."/>
        </authorList>
    </citation>
    <scope>NUCLEOTIDE SEQUENCE [LARGE SCALE GENOMIC DNA]</scope>
    <source>
        <strain evidence="4 5">GBK3QG-3</strain>
    </source>
</reference>
<dbReference type="Pfam" id="PF00196">
    <property type="entry name" value="GerE"/>
    <property type="match status" value="1"/>
</dbReference>
<dbReference type="SUPFAM" id="SSF52540">
    <property type="entry name" value="P-loop containing nucleoside triphosphate hydrolases"/>
    <property type="match status" value="1"/>
</dbReference>
<accession>A0ABS7UBW3</accession>
<dbReference type="Pfam" id="PF13191">
    <property type="entry name" value="AAA_16"/>
    <property type="match status" value="1"/>
</dbReference>
<dbReference type="PROSITE" id="PS50043">
    <property type="entry name" value="HTH_LUXR_2"/>
    <property type="match status" value="1"/>
</dbReference>
<dbReference type="PROSITE" id="PS00622">
    <property type="entry name" value="HTH_LUXR_1"/>
    <property type="match status" value="1"/>
</dbReference>
<dbReference type="EMBL" id="JAIQZJ010000004">
    <property type="protein sequence ID" value="MBZ5738272.1"/>
    <property type="molecule type" value="Genomic_DNA"/>
</dbReference>
<comment type="caution">
    <text evidence="4">The sequence shown here is derived from an EMBL/GenBank/DDBJ whole genome shotgun (WGS) entry which is preliminary data.</text>
</comment>
<dbReference type="InterPro" id="IPR016032">
    <property type="entry name" value="Sig_transdc_resp-reg_C-effctor"/>
</dbReference>
<dbReference type="InterPro" id="IPR000792">
    <property type="entry name" value="Tscrpt_reg_LuxR_C"/>
</dbReference>
<dbReference type="Gene3D" id="1.10.10.10">
    <property type="entry name" value="Winged helix-like DNA-binding domain superfamily/Winged helix DNA-binding domain"/>
    <property type="match status" value="1"/>
</dbReference>
<sequence length="904" mass="97629">MGPASRLIGRSAELDQLMGVLRGDVRALVVEGDAGVGKTALLDDISRRARSDGWSVVRYQCAEAEQDFPHAVLERILRPLGVHAHGLPSHQRDAVEIILGHRIGDAPSVIALGTATLNVLVQASAEMPRMVVVDDAQWMDSASGEVLMFVARRLSDAPVALLQGVRSGETTDLDFGGVEHLELPALDPASSAELLDFRHPDLARELRAEVLRWAVGNPLALTELPASFASSPGAASRGELPLPRRLEQVYVQRLATLSEDERFALLLLALDGVASDEIEFDLVHRLDGARVAGLVDVGAVGRAAFRHPLVRSAVVSSAPAEQRRAAHLRLADVRTGDPLRRAHHLASATTSPDEAAAGDIQKGAEHAIRRGGAAVAVRLLTRAAALSEDPDNRERRLAEAAYLATFAGLLDEADTLLGRLDRLTGDLGSPPTVIADGYLQLIRDGAVVPTHRSVLGAIRRHGRDIDDETLSRLADLLLAVSMYSADPLLWEQTEEALDEQVDRLRPLTLLVRDVGGDLLRHAEDARDRVAEAFTWPEHSPMDVTLLALCAYFVDSLGEHRSFVERMIEREVEAGSRTDVMTLLQLTLLDDTVRGRWDEAAHTFARGMDLNTGLGRELDTNLFRAFYARVLAQRGDVAGASRLGAAVDLWARPRGVGVLLHHVECAALAGALAIGAYDDAWTHALGVISPGSFGRYAHESYRCVVDVVEAALATGHVDEARRHAQGALDHGLPAVSPRMELLCTAALAMTDLTADADRLFTVATGHRAAPSFPFDLARIRLAHGRWLRRQGDLRRARVVLSPAVEAFEGLGSAPWAERASRELSLTGASGDETADRRALLTQQELHIAELAASGLTNKQIGAQLYLSPRTVSTHLYRIFPKLGVTSRASLRDALAREVTGGPRPS</sequence>
<feature type="domain" description="HTH luxR-type" evidence="3">
    <location>
        <begin position="832"/>
        <end position="897"/>
    </location>
</feature>
<evidence type="ECO:0000256" key="1">
    <source>
        <dbReference type="ARBA" id="ARBA00022741"/>
    </source>
</evidence>
<name>A0ABS7UBW3_9ACTN</name>
<dbReference type="SMART" id="SM00421">
    <property type="entry name" value="HTH_LUXR"/>
    <property type="match status" value="1"/>
</dbReference>
<evidence type="ECO:0000313" key="5">
    <source>
        <dbReference type="Proteomes" id="UP000780875"/>
    </source>
</evidence>
<dbReference type="InterPro" id="IPR036388">
    <property type="entry name" value="WH-like_DNA-bd_sf"/>
</dbReference>
<keyword evidence="2" id="KW-0067">ATP-binding</keyword>
<organism evidence="4 5">
    <name type="scientific">Nocardioides mangrovi</name>
    <dbReference type="NCBI Taxonomy" id="2874580"/>
    <lineage>
        <taxon>Bacteria</taxon>
        <taxon>Bacillati</taxon>
        <taxon>Actinomycetota</taxon>
        <taxon>Actinomycetes</taxon>
        <taxon>Propionibacteriales</taxon>
        <taxon>Nocardioidaceae</taxon>
        <taxon>Nocardioides</taxon>
    </lineage>
</organism>
<keyword evidence="1" id="KW-0547">Nucleotide-binding</keyword>
<dbReference type="RefSeq" id="WP_224122646.1">
    <property type="nucleotide sequence ID" value="NZ_JAIQZJ010000004.1"/>
</dbReference>
<dbReference type="InterPro" id="IPR027417">
    <property type="entry name" value="P-loop_NTPase"/>
</dbReference>
<dbReference type="Proteomes" id="UP000780875">
    <property type="component" value="Unassembled WGS sequence"/>
</dbReference>